<dbReference type="GeneID" id="28968754"/>
<proteinExistence type="predicted"/>
<dbReference type="KEGG" id="kdj:28968754"/>
<sequence>MASNDSPDLLEYFQGDAARFVRDTQTHSQTRAIHALAEDTNSVGYRDRYPPELEERAKLIGLMARQVQYSAGIPTARMSVSNDQNTFPSASNQSRGPDLYPSQPQVMQTYPSHLVGSVGSRGRLPPDLQSIYPTTTYPSHFEHLFDTPADSRQQAMQRTGMSPADDREYYGNRLTAYSGSRTNPYAPGYPSPRETEPTLGYAQPLPRHLNPTRPSFEPSAHSYSGSGDQEPYPRQP</sequence>
<organism evidence="2">
    <name type="scientific">Kwoniella dejecticola CBS 10117</name>
    <dbReference type="NCBI Taxonomy" id="1296121"/>
    <lineage>
        <taxon>Eukaryota</taxon>
        <taxon>Fungi</taxon>
        <taxon>Dikarya</taxon>
        <taxon>Basidiomycota</taxon>
        <taxon>Agaricomycotina</taxon>
        <taxon>Tremellomycetes</taxon>
        <taxon>Tremellales</taxon>
        <taxon>Cryptococcaceae</taxon>
        <taxon>Kwoniella</taxon>
    </lineage>
</organism>
<keyword evidence="4" id="KW-1185">Reference proteome</keyword>
<feature type="region of interest" description="Disordered" evidence="1">
    <location>
        <begin position="176"/>
        <end position="236"/>
    </location>
</feature>
<dbReference type="VEuPathDB" id="FungiDB:I303_05055"/>
<evidence type="ECO:0000256" key="1">
    <source>
        <dbReference type="SAM" id="MobiDB-lite"/>
    </source>
</evidence>
<dbReference type="EMBL" id="KI894032">
    <property type="protein sequence ID" value="OBR84198.1"/>
    <property type="molecule type" value="Genomic_DNA"/>
</dbReference>
<evidence type="ECO:0000313" key="4">
    <source>
        <dbReference type="Proteomes" id="UP000078595"/>
    </source>
</evidence>
<evidence type="ECO:0000313" key="2">
    <source>
        <dbReference type="EMBL" id="OBR84198.1"/>
    </source>
</evidence>
<dbReference type="Proteomes" id="UP000078595">
    <property type="component" value="Chromosome 6"/>
</dbReference>
<reference evidence="2" key="1">
    <citation type="submission" date="2013-07" db="EMBL/GenBank/DDBJ databases">
        <title>The Genome Sequence of Cryptococcus dejecticola CBS10117.</title>
        <authorList>
            <consortium name="The Broad Institute Genome Sequencing Platform"/>
            <person name="Cuomo C."/>
            <person name="Litvintseva A."/>
            <person name="Chen Y."/>
            <person name="Heitman J."/>
            <person name="Sun S."/>
            <person name="Springer D."/>
            <person name="Dromer F."/>
            <person name="Young S.K."/>
            <person name="Zeng Q."/>
            <person name="Gargeya S."/>
            <person name="Fitzgerald M."/>
            <person name="Abouelleil A."/>
            <person name="Alvarado L."/>
            <person name="Berlin A.M."/>
            <person name="Chapman S.B."/>
            <person name="Dewar J."/>
            <person name="Goldberg J."/>
            <person name="Griggs A."/>
            <person name="Gujja S."/>
            <person name="Hansen M."/>
            <person name="Howarth C."/>
            <person name="Imamovic A."/>
            <person name="Larimer J."/>
            <person name="McCowan C."/>
            <person name="Murphy C."/>
            <person name="Pearson M."/>
            <person name="Priest M."/>
            <person name="Roberts A."/>
            <person name="Saif S."/>
            <person name="Shea T."/>
            <person name="Sykes S."/>
            <person name="Wortman J."/>
            <person name="Nusbaum C."/>
            <person name="Birren B."/>
        </authorList>
    </citation>
    <scope>NUCLEOTIDE SEQUENCE [LARGE SCALE GENOMIC DNA]</scope>
    <source>
        <strain evidence="2">CBS 10117</strain>
    </source>
</reference>
<name>A0A1A6A2B4_9TREE</name>
<dbReference type="RefSeq" id="XP_018262040.1">
    <property type="nucleotide sequence ID" value="XM_018408349.1"/>
</dbReference>
<evidence type="ECO:0000313" key="3">
    <source>
        <dbReference type="EMBL" id="WWC62904.1"/>
    </source>
</evidence>
<protein>
    <submittedName>
        <fullName evidence="2">Uncharacterized protein</fullName>
    </submittedName>
</protein>
<dbReference type="AlphaFoldDB" id="A0A1A6A2B4"/>
<dbReference type="EMBL" id="CP144535">
    <property type="protein sequence ID" value="WWC62904.1"/>
    <property type="molecule type" value="Genomic_DNA"/>
</dbReference>
<reference evidence="3" key="2">
    <citation type="submission" date="2013-07" db="EMBL/GenBank/DDBJ databases">
        <authorList>
            <consortium name="The Broad Institute Genome Sequencing Platform"/>
            <person name="Cuomo C."/>
            <person name="Litvintseva A."/>
            <person name="Chen Y."/>
            <person name="Heitman J."/>
            <person name="Sun S."/>
            <person name="Springer D."/>
            <person name="Dromer F."/>
            <person name="Young S.K."/>
            <person name="Zeng Q."/>
            <person name="Gargeya S."/>
            <person name="Fitzgerald M."/>
            <person name="Abouelleil A."/>
            <person name="Alvarado L."/>
            <person name="Berlin A.M."/>
            <person name="Chapman S.B."/>
            <person name="Dewar J."/>
            <person name="Goldberg J."/>
            <person name="Griggs A."/>
            <person name="Gujja S."/>
            <person name="Hansen M."/>
            <person name="Howarth C."/>
            <person name="Imamovic A."/>
            <person name="Larimer J."/>
            <person name="McCowan C."/>
            <person name="Murphy C."/>
            <person name="Pearson M."/>
            <person name="Priest M."/>
            <person name="Roberts A."/>
            <person name="Saif S."/>
            <person name="Shea T."/>
            <person name="Sykes S."/>
            <person name="Wortman J."/>
            <person name="Nusbaum C."/>
            <person name="Birren B."/>
        </authorList>
    </citation>
    <scope>NUCLEOTIDE SEQUENCE</scope>
    <source>
        <strain evidence="3">CBS 10117</strain>
    </source>
</reference>
<reference evidence="3" key="3">
    <citation type="submission" date="2024-02" db="EMBL/GenBank/DDBJ databases">
        <title>Comparative genomics of Cryptococcus and Kwoniella reveals pathogenesis evolution and contrasting modes of karyotype evolution via chromosome fusion or intercentromeric recombination.</title>
        <authorList>
            <person name="Coelho M.A."/>
            <person name="David-Palma M."/>
            <person name="Shea T."/>
            <person name="Bowers K."/>
            <person name="McGinley-Smith S."/>
            <person name="Mohammad A.W."/>
            <person name="Gnirke A."/>
            <person name="Yurkov A.M."/>
            <person name="Nowrousian M."/>
            <person name="Sun S."/>
            <person name="Cuomo C.A."/>
            <person name="Heitman J."/>
        </authorList>
    </citation>
    <scope>NUCLEOTIDE SEQUENCE</scope>
    <source>
        <strain evidence="3">CBS 10117</strain>
    </source>
</reference>
<gene>
    <name evidence="2" type="ORF">I303_05055</name>
    <name evidence="3" type="ORF">I303_105502</name>
</gene>
<accession>A0A1A6A2B4</accession>